<accession>A0A2K8UJA5</accession>
<dbReference type="RefSeq" id="WP_100923213.1">
    <property type="nucleotide sequence ID" value="NZ_CP020372.1"/>
</dbReference>
<name>A0A2K8UJA5_9GAMM</name>
<geneLocation type="plasmid" evidence="2">
    <name>pts485</name>
</geneLocation>
<dbReference type="EMBL" id="CP020372">
    <property type="protein sequence ID" value="AUB85602.1"/>
    <property type="molecule type" value="Genomic_DNA"/>
</dbReference>
<proteinExistence type="predicted"/>
<organism evidence="1 2">
    <name type="scientific">Candidatus Thiodictyon syntrophicum</name>
    <dbReference type="NCBI Taxonomy" id="1166950"/>
    <lineage>
        <taxon>Bacteria</taxon>
        <taxon>Pseudomonadati</taxon>
        <taxon>Pseudomonadota</taxon>
        <taxon>Gammaproteobacteria</taxon>
        <taxon>Chromatiales</taxon>
        <taxon>Chromatiaceae</taxon>
        <taxon>Thiodictyon</taxon>
    </lineage>
</organism>
<keyword evidence="1" id="KW-0614">Plasmid</keyword>
<evidence type="ECO:0008006" key="3">
    <source>
        <dbReference type="Google" id="ProtNLM"/>
    </source>
</evidence>
<sequence length="193" mass="20641">MPDRSIVFAGDKVALIVRGKTSAKHSPGNLAQHADCVRSNGSPVGYFGAPGEGSAYLTSAVLIGIRGEVYDLDGFKKNRPYYIDAKVARGYGTVSTALVVRVPGSQAERFDDYWSRLSADPSTFRLLGKNCSTRASGAFRHAGILAAGIPGLDTPNNLYKQLVRQRRDLCESYSGYIGFTTAGGNATMVVEDP</sequence>
<evidence type="ECO:0000313" key="2">
    <source>
        <dbReference type="Proteomes" id="UP000232638"/>
    </source>
</evidence>
<dbReference type="OrthoDB" id="6199211at2"/>
<dbReference type="Proteomes" id="UP000232638">
    <property type="component" value="Plasmid pTs485"/>
</dbReference>
<protein>
    <recommendedName>
        <fullName evidence="3">DUF4105 domain-containing protein</fullName>
    </recommendedName>
</protein>
<evidence type="ECO:0000313" key="1">
    <source>
        <dbReference type="EMBL" id="AUB85602.1"/>
    </source>
</evidence>
<gene>
    <name evidence="1" type="ORF">THSYN_32385</name>
</gene>
<reference evidence="1 2" key="1">
    <citation type="submission" date="2017-03" db="EMBL/GenBank/DDBJ databases">
        <title>Complete genome sequence of Candidatus 'Thiodictyon syntrophicum' sp. nov. strain Cad16T, a photolithoautotroph purple sulfur bacterium isolated from an alpine meromictic lake.</title>
        <authorList>
            <person name="Luedin S.M."/>
            <person name="Pothier J.F."/>
            <person name="Danza F."/>
            <person name="Storelli N."/>
            <person name="Wittwer M."/>
            <person name="Tonolla M."/>
        </authorList>
    </citation>
    <scope>NUCLEOTIDE SEQUENCE [LARGE SCALE GENOMIC DNA]</scope>
    <source>
        <strain evidence="1 2">Cad16T</strain>
        <plasmid evidence="2">Plasmid pts485</plasmid>
    </source>
</reference>
<dbReference type="KEGG" id="tsy:THSYN_32385"/>
<keyword evidence="2" id="KW-1185">Reference proteome</keyword>
<dbReference type="AlphaFoldDB" id="A0A2K8UJA5"/>